<proteinExistence type="predicted"/>
<sequence length="265" mass="30511">MKNRLFLFSDAFYTTNYDTYNHGVVAARDENEARHLVPTVIDLVDVGETDAHGALLFAEGVRNWPERHRYINRSVVCPGWKVIEGGDLTDFERKLIEMLGLPPDIDLRFKNYAKVPETSEFGVPPAAGQWTVTIISQELGGNSQIHFNGIPSFDAQFEPGEHTATYTWQETENLPVTIEHVLADVLKYVGRATEYHDWAAQARHHFYSRTPVEGWEQLTEQIGYHTLTWYRHPDWQKLVPEYVRKEASKLTVLTDENGNMRMAKY</sequence>
<keyword evidence="2" id="KW-1185">Reference proteome</keyword>
<gene>
    <name evidence="1" type="ORF">ASESINO_253</name>
</gene>
<dbReference type="GeneID" id="29057203"/>
<evidence type="ECO:0000313" key="2">
    <source>
        <dbReference type="Proteomes" id="UP000202181"/>
    </source>
</evidence>
<dbReference type="RefSeq" id="YP_009290871.1">
    <property type="nucleotide sequence ID" value="NC_031107.2"/>
</dbReference>
<dbReference type="OrthoDB" id="36907at10239"/>
<dbReference type="Proteomes" id="UP000202181">
    <property type="component" value="Segment"/>
</dbReference>
<organism evidence="1 2">
    <name type="scientific">Erwinia phage vB_EamM_Asesino</name>
    <dbReference type="NCBI Taxonomy" id="1883370"/>
    <lineage>
        <taxon>Viruses</taxon>
        <taxon>Duplodnaviria</taxon>
        <taxon>Heunggongvirae</taxon>
        <taxon>Uroviricota</taxon>
        <taxon>Caudoviricetes</taxon>
        <taxon>Chimalliviridae</taxon>
        <taxon>Erskinevirus</taxon>
        <taxon>Erskinevirus asesino</taxon>
    </lineage>
</organism>
<accession>A0A1B2IAJ5</accession>
<dbReference type="KEGG" id="vg:29057203"/>
<reference evidence="1" key="1">
    <citation type="submission" date="2016-06" db="EMBL/GenBank/DDBJ databases">
        <authorList>
            <person name="Berg J.A."/>
            <person name="Hyde J.R."/>
            <person name="Breakwell D.P."/>
            <person name="Hope S."/>
            <person name="Grose J.H."/>
        </authorList>
    </citation>
    <scope>NUCLEOTIDE SEQUENCE [LARGE SCALE GENOMIC DNA]</scope>
</reference>
<dbReference type="EMBL" id="KX397364">
    <property type="protein sequence ID" value="ANZ48266.1"/>
    <property type="molecule type" value="Genomic_DNA"/>
</dbReference>
<name>A0A1B2IAJ5_9CAUD</name>
<evidence type="ECO:0000313" key="1">
    <source>
        <dbReference type="EMBL" id="ANZ48266.1"/>
    </source>
</evidence>
<protein>
    <submittedName>
        <fullName evidence="1">Uncharacterized protein</fullName>
    </submittedName>
</protein>